<gene>
    <name evidence="2" type="ORF">APZ42_033176</name>
</gene>
<feature type="compositionally biased region" description="Basic residues" evidence="1">
    <location>
        <begin position="49"/>
        <end position="60"/>
    </location>
</feature>
<protein>
    <submittedName>
        <fullName evidence="2">Uncharacterized protein</fullName>
    </submittedName>
</protein>
<organism evidence="2 3">
    <name type="scientific">Daphnia magna</name>
    <dbReference type="NCBI Taxonomy" id="35525"/>
    <lineage>
        <taxon>Eukaryota</taxon>
        <taxon>Metazoa</taxon>
        <taxon>Ecdysozoa</taxon>
        <taxon>Arthropoda</taxon>
        <taxon>Crustacea</taxon>
        <taxon>Branchiopoda</taxon>
        <taxon>Diplostraca</taxon>
        <taxon>Cladocera</taxon>
        <taxon>Anomopoda</taxon>
        <taxon>Daphniidae</taxon>
        <taxon>Daphnia</taxon>
    </lineage>
</organism>
<evidence type="ECO:0000256" key="1">
    <source>
        <dbReference type="SAM" id="MobiDB-lite"/>
    </source>
</evidence>
<dbReference type="EMBL" id="LRGB01003150">
    <property type="protein sequence ID" value="KZS03978.1"/>
    <property type="molecule type" value="Genomic_DNA"/>
</dbReference>
<dbReference type="OrthoDB" id="8054888at2759"/>
<evidence type="ECO:0000313" key="2">
    <source>
        <dbReference type="EMBL" id="KZS03978.1"/>
    </source>
</evidence>
<accession>A0A164LC31</accession>
<keyword evidence="3" id="KW-1185">Reference proteome</keyword>
<feature type="compositionally biased region" description="Basic and acidic residues" evidence="1">
    <location>
        <begin position="144"/>
        <end position="176"/>
    </location>
</feature>
<sequence>METVARSLDFDNLTTETQFAPDTLQSGRILETTAEAISRSDSPVLNPKVHPKNSQLRKLRSNAAYKAVAGLDTTPSRKTRARATSEPEPPIQQSQEQSRQDIPDLGEQASVPNTCDQEPEGERSGFPVERSEGSDPDNLADTGHPTDEAISRRPESIDGVEGTHDLAEVLDVDPRGETQCTVEEDDSNGTTDVRAESDFHVVCETVLDLPAGTVSQHNQLAERQGYLGINPE</sequence>
<dbReference type="AlphaFoldDB" id="A0A164LC31"/>
<name>A0A164LC31_9CRUS</name>
<proteinExistence type="predicted"/>
<evidence type="ECO:0000313" key="3">
    <source>
        <dbReference type="Proteomes" id="UP000076858"/>
    </source>
</evidence>
<comment type="caution">
    <text evidence="2">The sequence shown here is derived from an EMBL/GenBank/DDBJ whole genome shotgun (WGS) entry which is preliminary data.</text>
</comment>
<feature type="region of interest" description="Disordered" evidence="1">
    <location>
        <begin position="38"/>
        <end position="193"/>
    </location>
</feature>
<dbReference type="Proteomes" id="UP000076858">
    <property type="component" value="Unassembled WGS sequence"/>
</dbReference>
<reference evidence="2 3" key="1">
    <citation type="submission" date="2016-03" db="EMBL/GenBank/DDBJ databases">
        <title>EvidentialGene: Evidence-directed Construction of Genes on Genomes.</title>
        <authorList>
            <person name="Gilbert D.G."/>
            <person name="Choi J.-H."/>
            <person name="Mockaitis K."/>
            <person name="Colbourne J."/>
            <person name="Pfrender M."/>
        </authorList>
    </citation>
    <scope>NUCLEOTIDE SEQUENCE [LARGE SCALE GENOMIC DNA]</scope>
    <source>
        <strain evidence="2 3">Xinb3</strain>
        <tissue evidence="2">Complete organism</tissue>
    </source>
</reference>